<dbReference type="Proteomes" id="UP000276834">
    <property type="component" value="Unassembled WGS sequence"/>
</dbReference>
<accession>A0A3L8Q5I6</accession>
<organism evidence="3 4">
    <name type="scientific">Chloebia gouldiae</name>
    <name type="common">Gouldian finch</name>
    <name type="synonym">Erythrura gouldiae</name>
    <dbReference type="NCBI Taxonomy" id="44316"/>
    <lineage>
        <taxon>Eukaryota</taxon>
        <taxon>Metazoa</taxon>
        <taxon>Chordata</taxon>
        <taxon>Craniata</taxon>
        <taxon>Vertebrata</taxon>
        <taxon>Euteleostomi</taxon>
        <taxon>Archelosauria</taxon>
        <taxon>Archosauria</taxon>
        <taxon>Dinosauria</taxon>
        <taxon>Saurischia</taxon>
        <taxon>Theropoda</taxon>
        <taxon>Coelurosauria</taxon>
        <taxon>Aves</taxon>
        <taxon>Neognathae</taxon>
        <taxon>Neoaves</taxon>
        <taxon>Telluraves</taxon>
        <taxon>Australaves</taxon>
        <taxon>Passeriformes</taxon>
        <taxon>Passeroidea</taxon>
        <taxon>Passeridae</taxon>
        <taxon>Chloebia</taxon>
    </lineage>
</organism>
<sequence>LLRLCLQELSQFRFMQTDPNWANFLYEPRSHRMTLLDFGACRSFEPEFTDGYIEVIRAAAERDEEKILSKSRELKFLTGFESPAMESLHVRAVLLLGEPFWGAQPFDFGAQGTARGVRGLLPQILGGRLGPPPEPSYALHRKLGGLFLACARLGGRVRCRELLLRLERRRHPETPGGHPQNPGGHPENAGEAPRPQ</sequence>
<dbReference type="GO" id="GO:0006744">
    <property type="term" value="P:ubiquinone biosynthetic process"/>
    <property type="evidence" value="ECO:0007669"/>
    <property type="project" value="TreeGrafter"/>
</dbReference>
<protein>
    <recommendedName>
        <fullName evidence="2">ABC1 atypical kinase-like domain-containing protein</fullName>
    </recommendedName>
</protein>
<evidence type="ECO:0000259" key="2">
    <source>
        <dbReference type="Pfam" id="PF03109"/>
    </source>
</evidence>
<evidence type="ECO:0000313" key="4">
    <source>
        <dbReference type="Proteomes" id="UP000276834"/>
    </source>
</evidence>
<feature type="compositionally biased region" description="Low complexity" evidence="1">
    <location>
        <begin position="175"/>
        <end position="186"/>
    </location>
</feature>
<gene>
    <name evidence="3" type="ORF">DV515_00019181</name>
</gene>
<dbReference type="Pfam" id="PF03109">
    <property type="entry name" value="ABC1"/>
    <property type="match status" value="1"/>
</dbReference>
<feature type="non-terminal residue" evidence="3">
    <location>
        <position position="1"/>
    </location>
</feature>
<name>A0A3L8Q5I6_CHLGU</name>
<evidence type="ECO:0000313" key="3">
    <source>
        <dbReference type="EMBL" id="RLV62564.1"/>
    </source>
</evidence>
<dbReference type="OrthoDB" id="201153at2759"/>
<comment type="caution">
    <text evidence="3">The sequence shown here is derived from an EMBL/GenBank/DDBJ whole genome shotgun (WGS) entry which is preliminary data.</text>
</comment>
<reference evidence="3 4" key="1">
    <citation type="journal article" date="2018" name="Proc. R. Soc. B">
        <title>A non-coding region near Follistatin controls head colour polymorphism in the Gouldian finch.</title>
        <authorList>
            <person name="Toomey M.B."/>
            <person name="Marques C.I."/>
            <person name="Andrade P."/>
            <person name="Araujo P.M."/>
            <person name="Sabatino S."/>
            <person name="Gazda M.A."/>
            <person name="Afonso S."/>
            <person name="Lopes R.J."/>
            <person name="Corbo J.C."/>
            <person name="Carneiro M."/>
        </authorList>
    </citation>
    <scope>NUCLEOTIDE SEQUENCE [LARGE SCALE GENOMIC DNA]</scope>
    <source>
        <strain evidence="3">Red01</strain>
        <tissue evidence="3">Muscle</tissue>
    </source>
</reference>
<dbReference type="InterPro" id="IPR051409">
    <property type="entry name" value="Atypical_kinase_ADCK"/>
</dbReference>
<dbReference type="PANTHER" id="PTHR43851">
    <property type="match status" value="1"/>
</dbReference>
<evidence type="ECO:0000256" key="1">
    <source>
        <dbReference type="SAM" id="MobiDB-lite"/>
    </source>
</evidence>
<dbReference type="PANTHER" id="PTHR43851:SF4">
    <property type="entry name" value="ATYPICAL KINASE COQ8B, MITOCHONDRIAL"/>
    <property type="match status" value="1"/>
</dbReference>
<dbReference type="InterPro" id="IPR004147">
    <property type="entry name" value="ABC1_dom"/>
</dbReference>
<feature type="region of interest" description="Disordered" evidence="1">
    <location>
        <begin position="170"/>
        <end position="196"/>
    </location>
</feature>
<feature type="domain" description="ABC1 atypical kinase-like" evidence="2">
    <location>
        <begin position="2"/>
        <end position="69"/>
    </location>
</feature>
<dbReference type="EMBL" id="QUSF01006525">
    <property type="protein sequence ID" value="RLV62564.1"/>
    <property type="molecule type" value="Genomic_DNA"/>
</dbReference>
<proteinExistence type="predicted"/>
<dbReference type="AlphaFoldDB" id="A0A3L8Q5I6"/>
<keyword evidence="4" id="KW-1185">Reference proteome</keyword>